<evidence type="ECO:0000256" key="4">
    <source>
        <dbReference type="ARBA" id="ARBA00023136"/>
    </source>
</evidence>
<evidence type="ECO:0000259" key="8">
    <source>
        <dbReference type="Pfam" id="PF14322"/>
    </source>
</evidence>
<dbReference type="InterPro" id="IPR011990">
    <property type="entry name" value="TPR-like_helical_dom_sf"/>
</dbReference>
<feature type="domain" description="SusD-like N-terminal" evidence="8">
    <location>
        <begin position="100"/>
        <end position="231"/>
    </location>
</feature>
<dbReference type="SUPFAM" id="SSF48452">
    <property type="entry name" value="TPR-like"/>
    <property type="match status" value="1"/>
</dbReference>
<accession>A0A1I3LHK5</accession>
<protein>
    <submittedName>
        <fullName evidence="9">SusD family protein</fullName>
    </submittedName>
</protein>
<evidence type="ECO:0000256" key="3">
    <source>
        <dbReference type="ARBA" id="ARBA00022729"/>
    </source>
</evidence>
<dbReference type="AlphaFoldDB" id="A0A1I3LHK5"/>
<dbReference type="Proteomes" id="UP000243887">
    <property type="component" value="Unassembled WGS sequence"/>
</dbReference>
<dbReference type="InterPro" id="IPR033985">
    <property type="entry name" value="SusD-like_N"/>
</dbReference>
<evidence type="ECO:0000313" key="10">
    <source>
        <dbReference type="Proteomes" id="UP000243887"/>
    </source>
</evidence>
<evidence type="ECO:0000256" key="5">
    <source>
        <dbReference type="ARBA" id="ARBA00023237"/>
    </source>
</evidence>
<evidence type="ECO:0000256" key="6">
    <source>
        <dbReference type="SAM" id="SignalP"/>
    </source>
</evidence>
<gene>
    <name evidence="9" type="ORF">SAMN04487893_101338</name>
</gene>
<dbReference type="OrthoDB" id="1100079at2"/>
<name>A0A1I3LHK5_9FLAO</name>
<dbReference type="Pfam" id="PF14322">
    <property type="entry name" value="SusD-like_3"/>
    <property type="match status" value="1"/>
</dbReference>
<sequence>MKKVYILFLVLWSSTLLTSCDLETNPTTSVEASQVFATTSDADKVLIGSWSYLMETFNSYANPGFGAMLRANDAMGSDVVLNTRYGFSSHYAFTALYGKGGTNSLSWVLAYKTINNANAVISNIGLAKGTESEKNRIAGQAYALRGFMYLHLASSYSFAIDKDPNALCAPIYTEPSTANTLGKPAATVSQVYNQAIDDLEIALKLIPENYQRNSKYKIDTSVTLGLLSRASLYARDWQRAKKYSDQLLILNNYLMSEVEYKSGFNDVSNGEWIWGHPQTNNQNNASYQFHFLDTTSEQSYYYSFNVDPYFRDLFNDGDYRKKMIYWATDPGKDPQKESFVWMRFSKFKFKAGDIADIVLMRTSEIYLINAEAKAQLQDPNALVVLNELKSARGAQEVQGLSGQILINAIWEERRKELFGEGFALIDIIRNQQAVVRKDFPQYPKINYSYTDNQGQLQSVSLTPQGHRVFVFPDQSPFKANSPYYLYRIPNSEELTNDNLYN</sequence>
<feature type="chain" id="PRO_5017234180" evidence="6">
    <location>
        <begin position="20"/>
        <end position="501"/>
    </location>
</feature>
<dbReference type="CDD" id="cd08977">
    <property type="entry name" value="SusD"/>
    <property type="match status" value="1"/>
</dbReference>
<evidence type="ECO:0000256" key="2">
    <source>
        <dbReference type="ARBA" id="ARBA00006275"/>
    </source>
</evidence>
<keyword evidence="5" id="KW-0998">Cell outer membrane</keyword>
<dbReference type="InterPro" id="IPR012944">
    <property type="entry name" value="SusD_RagB_dom"/>
</dbReference>
<dbReference type="RefSeq" id="WP_090677703.1">
    <property type="nucleotide sequence ID" value="NZ_FORU01000001.1"/>
</dbReference>
<reference evidence="10" key="1">
    <citation type="submission" date="2016-10" db="EMBL/GenBank/DDBJ databases">
        <authorList>
            <person name="Varghese N."/>
            <person name="Submissions S."/>
        </authorList>
    </citation>
    <scope>NUCLEOTIDE SEQUENCE [LARGE SCALE GENOMIC DNA]</scope>
    <source>
        <strain evidence="10">DSM 26542</strain>
    </source>
</reference>
<proteinExistence type="inferred from homology"/>
<feature type="signal peptide" evidence="6">
    <location>
        <begin position="1"/>
        <end position="19"/>
    </location>
</feature>
<evidence type="ECO:0000256" key="1">
    <source>
        <dbReference type="ARBA" id="ARBA00004442"/>
    </source>
</evidence>
<dbReference type="EMBL" id="FORU01000001">
    <property type="protein sequence ID" value="SFI84232.1"/>
    <property type="molecule type" value="Genomic_DNA"/>
</dbReference>
<organism evidence="9 10">
    <name type="scientific">Myroides guanonis</name>
    <dbReference type="NCBI Taxonomy" id="1150112"/>
    <lineage>
        <taxon>Bacteria</taxon>
        <taxon>Pseudomonadati</taxon>
        <taxon>Bacteroidota</taxon>
        <taxon>Flavobacteriia</taxon>
        <taxon>Flavobacteriales</taxon>
        <taxon>Flavobacteriaceae</taxon>
        <taxon>Myroides</taxon>
    </lineage>
</organism>
<comment type="subcellular location">
    <subcellularLocation>
        <location evidence="1">Cell outer membrane</location>
    </subcellularLocation>
</comment>
<keyword evidence="10" id="KW-1185">Reference proteome</keyword>
<evidence type="ECO:0000259" key="7">
    <source>
        <dbReference type="Pfam" id="PF07980"/>
    </source>
</evidence>
<keyword evidence="3 6" id="KW-0732">Signal</keyword>
<keyword evidence="4" id="KW-0472">Membrane</keyword>
<dbReference type="PROSITE" id="PS51257">
    <property type="entry name" value="PROKAR_LIPOPROTEIN"/>
    <property type="match status" value="1"/>
</dbReference>
<feature type="domain" description="RagB/SusD" evidence="7">
    <location>
        <begin position="355"/>
        <end position="500"/>
    </location>
</feature>
<dbReference type="Gene3D" id="1.25.40.390">
    <property type="match status" value="1"/>
</dbReference>
<dbReference type="Pfam" id="PF07980">
    <property type="entry name" value="SusD_RagB"/>
    <property type="match status" value="1"/>
</dbReference>
<evidence type="ECO:0000313" key="9">
    <source>
        <dbReference type="EMBL" id="SFI84232.1"/>
    </source>
</evidence>
<dbReference type="GO" id="GO:0009279">
    <property type="term" value="C:cell outer membrane"/>
    <property type="evidence" value="ECO:0007669"/>
    <property type="project" value="UniProtKB-SubCell"/>
</dbReference>
<comment type="similarity">
    <text evidence="2">Belongs to the SusD family.</text>
</comment>
<dbReference type="STRING" id="1150112.SAMN04487893_101338"/>